<protein>
    <submittedName>
        <fullName evidence="1">RING-H2 finger protein</fullName>
    </submittedName>
</protein>
<name>A0A9E7I331_9LILI</name>
<evidence type="ECO:0000313" key="1">
    <source>
        <dbReference type="EMBL" id="URE44551.1"/>
    </source>
</evidence>
<accession>A0A9E7I331</accession>
<dbReference type="OrthoDB" id="9984778at2759"/>
<dbReference type="EMBL" id="CP097511">
    <property type="protein sequence ID" value="URE44551.1"/>
    <property type="molecule type" value="Genomic_DNA"/>
</dbReference>
<dbReference type="Proteomes" id="UP001055439">
    <property type="component" value="Chromosome 9"/>
</dbReference>
<gene>
    <name evidence="1" type="ORF">MUK42_15298</name>
</gene>
<dbReference type="AlphaFoldDB" id="A0A9E7I331"/>
<organism evidence="1 2">
    <name type="scientific">Musa troglodytarum</name>
    <name type="common">fe'i banana</name>
    <dbReference type="NCBI Taxonomy" id="320322"/>
    <lineage>
        <taxon>Eukaryota</taxon>
        <taxon>Viridiplantae</taxon>
        <taxon>Streptophyta</taxon>
        <taxon>Embryophyta</taxon>
        <taxon>Tracheophyta</taxon>
        <taxon>Spermatophyta</taxon>
        <taxon>Magnoliopsida</taxon>
        <taxon>Liliopsida</taxon>
        <taxon>Zingiberales</taxon>
        <taxon>Musaceae</taxon>
        <taxon>Musa</taxon>
    </lineage>
</organism>
<evidence type="ECO:0000313" key="2">
    <source>
        <dbReference type="Proteomes" id="UP001055439"/>
    </source>
</evidence>
<keyword evidence="2" id="KW-1185">Reference proteome</keyword>
<reference evidence="1" key="1">
    <citation type="submission" date="2022-05" db="EMBL/GenBank/DDBJ databases">
        <title>The Musa troglodytarum L. genome provides insights into the mechanism of non-climacteric behaviour and enrichment of carotenoids.</title>
        <authorList>
            <person name="Wang J."/>
        </authorList>
    </citation>
    <scope>NUCLEOTIDE SEQUENCE</scope>
    <source>
        <tissue evidence="1">Leaf</tissue>
    </source>
</reference>
<sequence length="117" mass="12820">MSCSCRFFSPLDHYYSTDPLQNGSHQTKESKFHKISRALGLSSSNADVQVTEIASSAPRVQDSKSYERLLYGGKQMESSKGTSPPLESCTTSDGLLLLSHPLMYVGNHLPPADRNQA</sequence>
<proteinExistence type="predicted"/>